<reference evidence="1 2" key="1">
    <citation type="submission" date="2018-06" db="EMBL/GenBank/DDBJ databases">
        <authorList>
            <consortium name="Pathogen Informatics"/>
            <person name="Doyle S."/>
        </authorList>
    </citation>
    <scope>NUCLEOTIDE SEQUENCE [LARGE SCALE GENOMIC DNA]</scope>
    <source>
        <strain evidence="1 2">NCTC10926</strain>
    </source>
</reference>
<protein>
    <submittedName>
        <fullName evidence="1">Membrane protein FdrA</fullName>
    </submittedName>
</protein>
<gene>
    <name evidence="1" type="primary">fdrA_1</name>
    <name evidence="1" type="ORF">NCTC10926_02990</name>
</gene>
<sequence>MLLLNQLKPNTYFDSVTLMAISTKVNQLEGVIQAQIAMGTPMNKAVLKEAHLFDSQLEKAGPSDLMIALSLEKGASEQKILSEVEKLLIRKPFDDAQAENDIFHSINSVNEKHPETNLAIISVNGLYAAREAEKALNLNKNVMLFSECFYRARIEIKAISSSKRFINDGTRLWYSHN</sequence>
<dbReference type="AlphaFoldDB" id="A0A380Z842"/>
<organism evidence="1 2">
    <name type="scientific">Avibacterium paragallinarum</name>
    <name type="common">Haemophilus gallinarum</name>
    <dbReference type="NCBI Taxonomy" id="728"/>
    <lineage>
        <taxon>Bacteria</taxon>
        <taxon>Pseudomonadati</taxon>
        <taxon>Pseudomonadota</taxon>
        <taxon>Gammaproteobacteria</taxon>
        <taxon>Pasteurellales</taxon>
        <taxon>Pasteurellaceae</taxon>
        <taxon>Avibacterium</taxon>
    </lineage>
</organism>
<name>A0A380Z842_AVIPA</name>
<proteinExistence type="predicted"/>
<evidence type="ECO:0000313" key="1">
    <source>
        <dbReference type="EMBL" id="SUV40930.1"/>
    </source>
</evidence>
<dbReference type="RefSeq" id="WP_200896141.1">
    <property type="nucleotide sequence ID" value="NZ_LAEN01000053.1"/>
</dbReference>
<dbReference type="EMBL" id="UFSW01000003">
    <property type="protein sequence ID" value="SUV40930.1"/>
    <property type="molecule type" value="Genomic_DNA"/>
</dbReference>
<accession>A0A380Z842</accession>
<dbReference type="Proteomes" id="UP000254620">
    <property type="component" value="Unassembled WGS sequence"/>
</dbReference>
<dbReference type="Gene3D" id="3.40.50.720">
    <property type="entry name" value="NAD(P)-binding Rossmann-like Domain"/>
    <property type="match status" value="1"/>
</dbReference>
<evidence type="ECO:0000313" key="2">
    <source>
        <dbReference type="Proteomes" id="UP000254620"/>
    </source>
</evidence>